<dbReference type="AlphaFoldDB" id="A0A5C3KSI4"/>
<evidence type="ECO:0000313" key="2">
    <source>
        <dbReference type="EMBL" id="TFK23551.1"/>
    </source>
</evidence>
<name>A0A5C3KSI4_COPMA</name>
<reference evidence="2 3" key="1">
    <citation type="journal article" date="2019" name="Nat. Ecol. Evol.">
        <title>Megaphylogeny resolves global patterns of mushroom evolution.</title>
        <authorList>
            <person name="Varga T."/>
            <person name="Krizsan K."/>
            <person name="Foldi C."/>
            <person name="Dima B."/>
            <person name="Sanchez-Garcia M."/>
            <person name="Sanchez-Ramirez S."/>
            <person name="Szollosi G.J."/>
            <person name="Szarkandi J.G."/>
            <person name="Papp V."/>
            <person name="Albert L."/>
            <person name="Andreopoulos W."/>
            <person name="Angelini C."/>
            <person name="Antonin V."/>
            <person name="Barry K.W."/>
            <person name="Bougher N.L."/>
            <person name="Buchanan P."/>
            <person name="Buyck B."/>
            <person name="Bense V."/>
            <person name="Catcheside P."/>
            <person name="Chovatia M."/>
            <person name="Cooper J."/>
            <person name="Damon W."/>
            <person name="Desjardin D."/>
            <person name="Finy P."/>
            <person name="Geml J."/>
            <person name="Haridas S."/>
            <person name="Hughes K."/>
            <person name="Justo A."/>
            <person name="Karasinski D."/>
            <person name="Kautmanova I."/>
            <person name="Kiss B."/>
            <person name="Kocsube S."/>
            <person name="Kotiranta H."/>
            <person name="LaButti K.M."/>
            <person name="Lechner B.E."/>
            <person name="Liimatainen K."/>
            <person name="Lipzen A."/>
            <person name="Lukacs Z."/>
            <person name="Mihaltcheva S."/>
            <person name="Morgado L.N."/>
            <person name="Niskanen T."/>
            <person name="Noordeloos M.E."/>
            <person name="Ohm R.A."/>
            <person name="Ortiz-Santana B."/>
            <person name="Ovrebo C."/>
            <person name="Racz N."/>
            <person name="Riley R."/>
            <person name="Savchenko A."/>
            <person name="Shiryaev A."/>
            <person name="Soop K."/>
            <person name="Spirin V."/>
            <person name="Szebenyi C."/>
            <person name="Tomsovsky M."/>
            <person name="Tulloss R.E."/>
            <person name="Uehling J."/>
            <person name="Grigoriev I.V."/>
            <person name="Vagvolgyi C."/>
            <person name="Papp T."/>
            <person name="Martin F.M."/>
            <person name="Miettinen O."/>
            <person name="Hibbett D.S."/>
            <person name="Nagy L.G."/>
        </authorList>
    </citation>
    <scope>NUCLEOTIDE SEQUENCE [LARGE SCALE GENOMIC DNA]</scope>
    <source>
        <strain evidence="2 3">CBS 121175</strain>
    </source>
</reference>
<dbReference type="EMBL" id="ML210216">
    <property type="protein sequence ID" value="TFK23551.1"/>
    <property type="molecule type" value="Genomic_DNA"/>
</dbReference>
<feature type="region of interest" description="Disordered" evidence="1">
    <location>
        <begin position="52"/>
        <end position="71"/>
    </location>
</feature>
<accession>A0A5C3KSI4</accession>
<sequence length="71" mass="7861">MVSAQAHTPAEIEAAEALVMQLDPVNRLPCYVPPLRLMCQAAYIAQQLESSGLSKRGQTHKHVNQSQFSRN</sequence>
<evidence type="ECO:0000313" key="3">
    <source>
        <dbReference type="Proteomes" id="UP000307440"/>
    </source>
</evidence>
<organism evidence="2 3">
    <name type="scientific">Coprinopsis marcescibilis</name>
    <name type="common">Agaric fungus</name>
    <name type="synonym">Psathyrella marcescibilis</name>
    <dbReference type="NCBI Taxonomy" id="230819"/>
    <lineage>
        <taxon>Eukaryota</taxon>
        <taxon>Fungi</taxon>
        <taxon>Dikarya</taxon>
        <taxon>Basidiomycota</taxon>
        <taxon>Agaricomycotina</taxon>
        <taxon>Agaricomycetes</taxon>
        <taxon>Agaricomycetidae</taxon>
        <taxon>Agaricales</taxon>
        <taxon>Agaricineae</taxon>
        <taxon>Psathyrellaceae</taxon>
        <taxon>Coprinopsis</taxon>
    </lineage>
</organism>
<gene>
    <name evidence="2" type="ORF">FA15DRAFT_670378</name>
</gene>
<dbReference type="Proteomes" id="UP000307440">
    <property type="component" value="Unassembled WGS sequence"/>
</dbReference>
<evidence type="ECO:0000256" key="1">
    <source>
        <dbReference type="SAM" id="MobiDB-lite"/>
    </source>
</evidence>
<proteinExistence type="predicted"/>
<protein>
    <submittedName>
        <fullName evidence="2">Uncharacterized protein</fullName>
    </submittedName>
</protein>
<keyword evidence="3" id="KW-1185">Reference proteome</keyword>